<feature type="domain" description="C2H2-type" evidence="9">
    <location>
        <begin position="358"/>
        <end position="386"/>
    </location>
</feature>
<dbReference type="Pfam" id="PF00096">
    <property type="entry name" value="zf-C2H2"/>
    <property type="match status" value="1"/>
</dbReference>
<dbReference type="GO" id="GO:0008270">
    <property type="term" value="F:zinc ion binding"/>
    <property type="evidence" value="ECO:0007669"/>
    <property type="project" value="UniProtKB-UniRule"/>
</dbReference>
<evidence type="ECO:0000313" key="11">
    <source>
        <dbReference type="Proteomes" id="UP000504629"/>
    </source>
</evidence>
<dbReference type="PANTHER" id="PTHR24406">
    <property type="entry name" value="TRANSCRIPTIONAL REPRESSOR CTCFL-RELATED"/>
    <property type="match status" value="1"/>
</dbReference>
<feature type="domain" description="C2H2-type" evidence="9">
    <location>
        <begin position="185"/>
        <end position="212"/>
    </location>
</feature>
<sequence length="470" mass="54414">MNANICRCCLTKNCSNKMNEEYCLNLPGETEIYENILRETFDIILYQHKSTQKYICKSCVVKLHDATTFKQQVLRSEEAFLALIHHQESSSHLGSVKQEIPDDDTNEKSAVADDVINNGCLIKDKQVPHRRKIGDMVTNDAKKPMLTANRKCLKKQSPNTIQKENTLKLIKNSNMCLFKSFKTKFGCYQCGERFLNILDLREHSRRHTDTRKTETGVTNLKGVSCLNAEISDLECKLCSKDLKGLAQLQTHLIEAHGIKFESPKHYLVPYEIRNGFRCTVCGQKFESFLRLHIHMNSHSSNNVCEVCGVSYVNRTSLRVHVQGQHREKKCPQCPMVFPGNSAKSAHLHKVHAKKPYLRRCLHCDKTFPYAYQLNEHCVSEHGRKRESHHCQECGKLFLTRQNLRIHTKSVHVRERKHGCAACDMRFFTKFDLSRHEATHEDVRPFSCANCETKFKNKESLRRHIKRQHSM</sequence>
<evidence type="ECO:0000256" key="8">
    <source>
        <dbReference type="PROSITE-ProRule" id="PRU01263"/>
    </source>
</evidence>
<evidence type="ECO:0000256" key="5">
    <source>
        <dbReference type="ARBA" id="ARBA00022833"/>
    </source>
</evidence>
<keyword evidence="2 8" id="KW-0479">Metal-binding</keyword>
<name>A0A6J2JIP6_BOMMA</name>
<keyword evidence="3" id="KW-0677">Repeat</keyword>
<dbReference type="GeneID" id="114242464"/>
<dbReference type="PROSITE" id="PS50157">
    <property type="entry name" value="ZINC_FINGER_C2H2_2"/>
    <property type="match status" value="7"/>
</dbReference>
<keyword evidence="6" id="KW-0539">Nucleus</keyword>
<evidence type="ECO:0000256" key="2">
    <source>
        <dbReference type="ARBA" id="ARBA00022723"/>
    </source>
</evidence>
<dbReference type="OrthoDB" id="8922241at2759"/>
<feature type="domain" description="C2H2-type" evidence="9">
    <location>
        <begin position="417"/>
        <end position="444"/>
    </location>
</feature>
<dbReference type="RefSeq" id="XP_028029436.1">
    <property type="nucleotide sequence ID" value="XM_028173635.1"/>
</dbReference>
<evidence type="ECO:0000256" key="7">
    <source>
        <dbReference type="PROSITE-ProRule" id="PRU00042"/>
    </source>
</evidence>
<evidence type="ECO:0000256" key="6">
    <source>
        <dbReference type="ARBA" id="ARBA00023242"/>
    </source>
</evidence>
<dbReference type="InterPro" id="IPR050888">
    <property type="entry name" value="ZnF_C2H2-type_TF"/>
</dbReference>
<dbReference type="KEGG" id="bman:114242464"/>
<dbReference type="Pfam" id="PF07776">
    <property type="entry name" value="zf-AD"/>
    <property type="match status" value="1"/>
</dbReference>
<keyword evidence="4 7" id="KW-0863">Zinc-finger</keyword>
<gene>
    <name evidence="12" type="primary">LOC114242464</name>
</gene>
<dbReference type="SUPFAM" id="SSF57667">
    <property type="entry name" value="beta-beta-alpha zinc fingers"/>
    <property type="match status" value="3"/>
</dbReference>
<organism evidence="11 12">
    <name type="scientific">Bombyx mandarina</name>
    <name type="common">Wild silk moth</name>
    <name type="synonym">Wild silkworm</name>
    <dbReference type="NCBI Taxonomy" id="7092"/>
    <lineage>
        <taxon>Eukaryota</taxon>
        <taxon>Metazoa</taxon>
        <taxon>Ecdysozoa</taxon>
        <taxon>Arthropoda</taxon>
        <taxon>Hexapoda</taxon>
        <taxon>Insecta</taxon>
        <taxon>Pterygota</taxon>
        <taxon>Neoptera</taxon>
        <taxon>Endopterygota</taxon>
        <taxon>Lepidoptera</taxon>
        <taxon>Glossata</taxon>
        <taxon>Ditrysia</taxon>
        <taxon>Bombycoidea</taxon>
        <taxon>Bombycidae</taxon>
        <taxon>Bombycinae</taxon>
        <taxon>Bombyx</taxon>
    </lineage>
</organism>
<feature type="domain" description="C2H2-type" evidence="9">
    <location>
        <begin position="388"/>
        <end position="416"/>
    </location>
</feature>
<feature type="binding site" evidence="8">
    <location>
        <position position="9"/>
    </location>
    <ligand>
        <name>Zn(2+)</name>
        <dbReference type="ChEBI" id="CHEBI:29105"/>
    </ligand>
</feature>
<evidence type="ECO:0000259" key="10">
    <source>
        <dbReference type="PROSITE" id="PS51915"/>
    </source>
</evidence>
<feature type="binding site" evidence="8">
    <location>
        <position position="59"/>
    </location>
    <ligand>
        <name>Zn(2+)</name>
        <dbReference type="ChEBI" id="CHEBI:29105"/>
    </ligand>
</feature>
<evidence type="ECO:0000313" key="12">
    <source>
        <dbReference type="RefSeq" id="XP_028029436.1"/>
    </source>
</evidence>
<reference evidence="12" key="1">
    <citation type="submission" date="2025-08" db="UniProtKB">
        <authorList>
            <consortium name="RefSeq"/>
        </authorList>
    </citation>
    <scope>IDENTIFICATION</scope>
    <source>
        <tissue evidence="12">Silk gland</tissue>
    </source>
</reference>
<feature type="binding site" evidence="8">
    <location>
        <position position="56"/>
    </location>
    <ligand>
        <name>Zn(2+)</name>
        <dbReference type="ChEBI" id="CHEBI:29105"/>
    </ligand>
</feature>
<dbReference type="SMART" id="SM00355">
    <property type="entry name" value="ZnF_C2H2"/>
    <property type="match status" value="9"/>
</dbReference>
<feature type="binding site" evidence="8">
    <location>
        <position position="6"/>
    </location>
    <ligand>
        <name>Zn(2+)</name>
        <dbReference type="ChEBI" id="CHEBI:29105"/>
    </ligand>
</feature>
<dbReference type="InterPro" id="IPR012934">
    <property type="entry name" value="Znf_AD"/>
</dbReference>
<proteinExistence type="predicted"/>
<evidence type="ECO:0000256" key="1">
    <source>
        <dbReference type="ARBA" id="ARBA00004123"/>
    </source>
</evidence>
<protein>
    <submittedName>
        <fullName evidence="12">Zinc finger protein 14-like</fullName>
    </submittedName>
</protein>
<dbReference type="PROSITE" id="PS00028">
    <property type="entry name" value="ZINC_FINGER_C2H2_1"/>
    <property type="match status" value="9"/>
</dbReference>
<feature type="domain" description="ZAD" evidence="10">
    <location>
        <begin position="4"/>
        <end position="83"/>
    </location>
</feature>
<evidence type="ECO:0000256" key="4">
    <source>
        <dbReference type="ARBA" id="ARBA00022771"/>
    </source>
</evidence>
<feature type="domain" description="C2H2-type" evidence="9">
    <location>
        <begin position="445"/>
        <end position="470"/>
    </location>
</feature>
<feature type="domain" description="C2H2-type" evidence="9">
    <location>
        <begin position="302"/>
        <end position="330"/>
    </location>
</feature>
<dbReference type="SUPFAM" id="SSF57716">
    <property type="entry name" value="Glucocorticoid receptor-like (DNA-binding domain)"/>
    <property type="match status" value="1"/>
</dbReference>
<dbReference type="AlphaFoldDB" id="A0A6J2JIP6"/>
<evidence type="ECO:0000256" key="3">
    <source>
        <dbReference type="ARBA" id="ARBA00022737"/>
    </source>
</evidence>
<keyword evidence="5 8" id="KW-0862">Zinc</keyword>
<dbReference type="InterPro" id="IPR013087">
    <property type="entry name" value="Znf_C2H2_type"/>
</dbReference>
<dbReference type="GO" id="GO:0005634">
    <property type="term" value="C:nucleus"/>
    <property type="evidence" value="ECO:0007669"/>
    <property type="project" value="UniProtKB-SubCell"/>
</dbReference>
<dbReference type="Gene3D" id="3.40.1800.20">
    <property type="match status" value="1"/>
</dbReference>
<keyword evidence="11" id="KW-1185">Reference proteome</keyword>
<dbReference type="PROSITE" id="PS51915">
    <property type="entry name" value="ZAD"/>
    <property type="match status" value="1"/>
</dbReference>
<accession>A0A6J2JIP6</accession>
<dbReference type="InterPro" id="IPR036236">
    <property type="entry name" value="Znf_C2H2_sf"/>
</dbReference>
<dbReference type="Gene3D" id="3.30.160.60">
    <property type="entry name" value="Classic Zinc Finger"/>
    <property type="match status" value="5"/>
</dbReference>
<dbReference type="SMART" id="SM00868">
    <property type="entry name" value="zf-AD"/>
    <property type="match status" value="1"/>
</dbReference>
<comment type="subcellular location">
    <subcellularLocation>
        <location evidence="1">Nucleus</location>
    </subcellularLocation>
</comment>
<feature type="domain" description="C2H2-type" evidence="9">
    <location>
        <begin position="276"/>
        <end position="303"/>
    </location>
</feature>
<evidence type="ECO:0000259" key="9">
    <source>
        <dbReference type="PROSITE" id="PS50157"/>
    </source>
</evidence>
<dbReference type="Proteomes" id="UP000504629">
    <property type="component" value="Unplaced"/>
</dbReference>